<comment type="caution">
    <text evidence="12">The sequence shown here is derived from an EMBL/GenBank/DDBJ whole genome shotgun (WGS) entry which is preliminary data.</text>
</comment>
<dbReference type="SMART" id="SM00320">
    <property type="entry name" value="WD40"/>
    <property type="match status" value="5"/>
</dbReference>
<keyword evidence="4" id="KW-0677">Repeat</keyword>
<evidence type="ECO:0000256" key="6">
    <source>
        <dbReference type="ARBA" id="ARBA00022853"/>
    </source>
</evidence>
<evidence type="ECO:0000313" key="12">
    <source>
        <dbReference type="EMBL" id="GFR69494.1"/>
    </source>
</evidence>
<dbReference type="PRINTS" id="PR00319">
    <property type="entry name" value="GPROTEINB"/>
</dbReference>
<feature type="compositionally biased region" description="Polar residues" evidence="10">
    <location>
        <begin position="505"/>
        <end position="522"/>
    </location>
</feature>
<dbReference type="Gene3D" id="2.130.10.10">
    <property type="entry name" value="YVTN repeat-like/Quinoprotein amine dehydrogenase"/>
    <property type="match status" value="2"/>
</dbReference>
<dbReference type="GO" id="GO:0006281">
    <property type="term" value="P:DNA repair"/>
    <property type="evidence" value="ECO:0007669"/>
    <property type="project" value="UniProtKB-KW"/>
</dbReference>
<dbReference type="PROSITE" id="PS50294">
    <property type="entry name" value="WD_REPEATS_REGION"/>
    <property type="match status" value="3"/>
</dbReference>
<accession>A0AAV4F895</accession>
<evidence type="ECO:0000256" key="9">
    <source>
        <dbReference type="PROSITE-ProRule" id="PRU00221"/>
    </source>
</evidence>
<evidence type="ECO:0000256" key="5">
    <source>
        <dbReference type="ARBA" id="ARBA00022763"/>
    </source>
</evidence>
<evidence type="ECO:0000256" key="1">
    <source>
        <dbReference type="ARBA" id="ARBA00004123"/>
    </source>
</evidence>
<comment type="similarity">
    <text evidence="2">Belongs to the WD repeat HIR1 family.</text>
</comment>
<feature type="compositionally biased region" description="Polar residues" evidence="10">
    <location>
        <begin position="549"/>
        <end position="558"/>
    </location>
</feature>
<dbReference type="InterPro" id="IPR015943">
    <property type="entry name" value="WD40/YVTN_repeat-like_dom_sf"/>
</dbReference>
<keyword evidence="3 9" id="KW-0853">WD repeat</keyword>
<evidence type="ECO:0000256" key="8">
    <source>
        <dbReference type="ARBA" id="ARBA00023242"/>
    </source>
</evidence>
<keyword evidence="8" id="KW-0539">Nucleus</keyword>
<proteinExistence type="inferred from homology"/>
<dbReference type="SUPFAM" id="SSF50978">
    <property type="entry name" value="WD40 repeat-like"/>
    <property type="match status" value="1"/>
</dbReference>
<evidence type="ECO:0000256" key="2">
    <source>
        <dbReference type="ARBA" id="ARBA00007306"/>
    </source>
</evidence>
<dbReference type="InterPro" id="IPR001680">
    <property type="entry name" value="WD40_rpt"/>
</dbReference>
<dbReference type="InterPro" id="IPR055410">
    <property type="entry name" value="Beta-prop_CAF1B_HIR1"/>
</dbReference>
<dbReference type="PANTHER" id="PTHR15271:SF4">
    <property type="entry name" value="CHROMATIN ASSEMBLY FACTOR 1 SUBUNIT B"/>
    <property type="match status" value="1"/>
</dbReference>
<keyword evidence="6" id="KW-0156">Chromatin regulator</keyword>
<dbReference type="GO" id="GO:0006335">
    <property type="term" value="P:DNA replication-dependent chromatin assembly"/>
    <property type="evidence" value="ECO:0007669"/>
    <property type="project" value="InterPro"/>
</dbReference>
<keyword evidence="5" id="KW-0227">DNA damage</keyword>
<dbReference type="InterPro" id="IPR019775">
    <property type="entry name" value="WD40_repeat_CS"/>
</dbReference>
<feature type="domain" description="CAF1B/HIR1 beta-propeller" evidence="11">
    <location>
        <begin position="1"/>
        <end position="404"/>
    </location>
</feature>
<dbReference type="PROSITE" id="PS00678">
    <property type="entry name" value="WD_REPEATS_1"/>
    <property type="match status" value="1"/>
</dbReference>
<dbReference type="InterPro" id="IPR001632">
    <property type="entry name" value="WD40_G-protein_beta-like"/>
</dbReference>
<keyword evidence="13" id="KW-1185">Reference proteome</keyword>
<dbReference type="PANTHER" id="PTHR15271">
    <property type="entry name" value="CHROMATIN ASSEMBLY FACTOR 1 SUBUNIT B"/>
    <property type="match status" value="1"/>
</dbReference>
<evidence type="ECO:0000256" key="7">
    <source>
        <dbReference type="ARBA" id="ARBA00023204"/>
    </source>
</evidence>
<feature type="region of interest" description="Disordered" evidence="10">
    <location>
        <begin position="429"/>
        <end position="558"/>
    </location>
</feature>
<sequence length="558" mass="62105">MKVVTPEISWHEREPIYSIDFQPGRWPIQRLASGGVDKIVRIWQMTTDAEGKGDFEFLSNLRRHTATVNVVRFSKNGSLLASAGDDQAILLWKLSDVPTPANNIFADEEGVEDKETWICHKTLRGHLGDVADLSWSHDNRYLVSGSVDNCAIIWDVVKGTKLAIFNEHKSYVQGVAFDPLGNYVATLSADRSLRIYNTSSKLCVHNVSKLSVPTPTSAGTGSQPNTTQAEGKAKAFRIFHDDSLRSFFRRLEFSPDGQLLFTPAGCMEVAEKFISASFMFARGAFSKPAVYLPSGEKSSFVVRVNPLLFQLRSVEKVEESQKDGQPEWERKKSLFCLPYRMVFAVATEDSVLIYDTQQTLPVGLLKNIHYHQISDLSWSRNGRALIVSSTDGFCTVATFEENELGLPYTAGEDGDADLPTKMEQVPQEVKEVKTVEVDTSSTTAKLPLSKSPNEKNPGSSKDLGRDKTTNSKEILPQDVDMRESKLDKSEEKTDTNRKHDAVDDTISSIKNMEVGGSTSPGHKTTEEKVEPKQSQVSVKPEEPKKKRIQFTTLSLNSK</sequence>
<dbReference type="PROSITE" id="PS50082">
    <property type="entry name" value="WD_REPEATS_2"/>
    <property type="match status" value="3"/>
</dbReference>
<reference evidence="12 13" key="1">
    <citation type="journal article" date="2021" name="Elife">
        <title>Chloroplast acquisition without the gene transfer in kleptoplastic sea slugs, Plakobranchus ocellatus.</title>
        <authorList>
            <person name="Maeda T."/>
            <person name="Takahashi S."/>
            <person name="Yoshida T."/>
            <person name="Shimamura S."/>
            <person name="Takaki Y."/>
            <person name="Nagai Y."/>
            <person name="Toyoda A."/>
            <person name="Suzuki Y."/>
            <person name="Arimoto A."/>
            <person name="Ishii H."/>
            <person name="Satoh N."/>
            <person name="Nishiyama T."/>
            <person name="Hasebe M."/>
            <person name="Maruyama T."/>
            <person name="Minagawa J."/>
            <person name="Obokata J."/>
            <person name="Shigenobu S."/>
        </authorList>
    </citation>
    <scope>NUCLEOTIDE SEQUENCE [LARGE SCALE GENOMIC DNA]</scope>
</reference>
<evidence type="ECO:0000256" key="4">
    <source>
        <dbReference type="ARBA" id="ARBA00022737"/>
    </source>
</evidence>
<evidence type="ECO:0000313" key="13">
    <source>
        <dbReference type="Proteomes" id="UP000762676"/>
    </source>
</evidence>
<dbReference type="InterPro" id="IPR036322">
    <property type="entry name" value="WD40_repeat_dom_sf"/>
</dbReference>
<dbReference type="EMBL" id="BMAT01011267">
    <property type="protein sequence ID" value="GFR69494.1"/>
    <property type="molecule type" value="Genomic_DNA"/>
</dbReference>
<protein>
    <submittedName>
        <fullName evidence="12">Chromatin assembly factor 1 subunit B</fullName>
    </submittedName>
</protein>
<dbReference type="Proteomes" id="UP000762676">
    <property type="component" value="Unassembled WGS sequence"/>
</dbReference>
<dbReference type="GO" id="GO:0033186">
    <property type="term" value="C:CAF-1 complex"/>
    <property type="evidence" value="ECO:0007669"/>
    <property type="project" value="TreeGrafter"/>
</dbReference>
<keyword evidence="7" id="KW-0234">DNA repair</keyword>
<evidence type="ECO:0000256" key="10">
    <source>
        <dbReference type="SAM" id="MobiDB-lite"/>
    </source>
</evidence>
<dbReference type="InterPro" id="IPR045145">
    <property type="entry name" value="PTHR15271"/>
</dbReference>
<feature type="repeat" description="WD" evidence="9">
    <location>
        <begin position="61"/>
        <end position="95"/>
    </location>
</feature>
<feature type="repeat" description="WD" evidence="9">
    <location>
        <begin position="165"/>
        <end position="206"/>
    </location>
</feature>
<evidence type="ECO:0000256" key="3">
    <source>
        <dbReference type="ARBA" id="ARBA00022574"/>
    </source>
</evidence>
<feature type="repeat" description="WD" evidence="9">
    <location>
        <begin position="123"/>
        <end position="164"/>
    </location>
</feature>
<dbReference type="GO" id="GO:0006334">
    <property type="term" value="P:nucleosome assembly"/>
    <property type="evidence" value="ECO:0007669"/>
    <property type="project" value="TreeGrafter"/>
</dbReference>
<feature type="compositionally biased region" description="Polar residues" evidence="10">
    <location>
        <begin position="438"/>
        <end position="459"/>
    </location>
</feature>
<organism evidence="12 13">
    <name type="scientific">Elysia marginata</name>
    <dbReference type="NCBI Taxonomy" id="1093978"/>
    <lineage>
        <taxon>Eukaryota</taxon>
        <taxon>Metazoa</taxon>
        <taxon>Spiralia</taxon>
        <taxon>Lophotrochozoa</taxon>
        <taxon>Mollusca</taxon>
        <taxon>Gastropoda</taxon>
        <taxon>Heterobranchia</taxon>
        <taxon>Euthyneura</taxon>
        <taxon>Panpulmonata</taxon>
        <taxon>Sacoglossa</taxon>
        <taxon>Placobranchoidea</taxon>
        <taxon>Plakobranchidae</taxon>
        <taxon>Elysia</taxon>
    </lineage>
</organism>
<gene>
    <name evidence="12" type="ORF">ElyMa_005632900</name>
</gene>
<comment type="subcellular location">
    <subcellularLocation>
        <location evidence="1">Nucleus</location>
    </subcellularLocation>
</comment>
<dbReference type="AlphaFoldDB" id="A0AAV4F895"/>
<feature type="compositionally biased region" description="Basic and acidic residues" evidence="10">
    <location>
        <begin position="479"/>
        <end position="502"/>
    </location>
</feature>
<dbReference type="GO" id="GO:0005634">
    <property type="term" value="C:nucleus"/>
    <property type="evidence" value="ECO:0007669"/>
    <property type="project" value="UniProtKB-SubCell"/>
</dbReference>
<evidence type="ECO:0000259" key="11">
    <source>
        <dbReference type="Pfam" id="PF24105"/>
    </source>
</evidence>
<name>A0AAV4F895_9GAST</name>
<dbReference type="Pfam" id="PF24105">
    <property type="entry name" value="Beta-prop_CAF1B_HIR1"/>
    <property type="match status" value="1"/>
</dbReference>